<evidence type="ECO:0000313" key="2">
    <source>
        <dbReference type="EMBL" id="GEB61301.1"/>
    </source>
</evidence>
<dbReference type="Proteomes" id="UP000315226">
    <property type="component" value="Unassembled WGS sequence"/>
</dbReference>
<sequence length="57" mass="6732">METQIRELQDTLEVMRHKVRIYEDHVTRGEADRLWNPSHPDTARTGTQQECQPLEDA</sequence>
<comment type="caution">
    <text evidence="2">The sequence shown here is derived from an EMBL/GenBank/DDBJ whole genome shotgun (WGS) entry which is preliminary data.</text>
</comment>
<keyword evidence="3" id="KW-1185">Reference proteome</keyword>
<dbReference type="EMBL" id="BJMN01000054">
    <property type="protein sequence ID" value="GEB61301.1"/>
    <property type="molecule type" value="Genomic_DNA"/>
</dbReference>
<evidence type="ECO:0000256" key="1">
    <source>
        <dbReference type="SAM" id="MobiDB-lite"/>
    </source>
</evidence>
<feature type="region of interest" description="Disordered" evidence="1">
    <location>
        <begin position="30"/>
        <end position="57"/>
    </location>
</feature>
<dbReference type="AlphaFoldDB" id="A0A4Y3RTP1"/>
<evidence type="ECO:0000313" key="3">
    <source>
        <dbReference type="Proteomes" id="UP000315226"/>
    </source>
</evidence>
<gene>
    <name evidence="2" type="ORF">SGA01_69060</name>
</gene>
<accession>A0A4Y3RTP1</accession>
<name>A0A4Y3RTP1_9ACTN</name>
<dbReference type="RefSeq" id="WP_308699079.1">
    <property type="nucleotide sequence ID" value="NZ_BJMN01000054.1"/>
</dbReference>
<protein>
    <submittedName>
        <fullName evidence="2">Uncharacterized protein</fullName>
    </submittedName>
</protein>
<reference evidence="2 3" key="1">
    <citation type="submission" date="2019-06" db="EMBL/GenBank/DDBJ databases">
        <title>Whole genome shotgun sequence of Streptomyces gardneri NBRC 12865.</title>
        <authorList>
            <person name="Hosoyama A."/>
            <person name="Uohara A."/>
            <person name="Ohji S."/>
            <person name="Ichikawa N."/>
        </authorList>
    </citation>
    <scope>NUCLEOTIDE SEQUENCE [LARGE SCALE GENOMIC DNA]</scope>
    <source>
        <strain evidence="2 3">NBRC 12865</strain>
    </source>
</reference>
<proteinExistence type="predicted"/>
<organism evidence="2 3">
    <name type="scientific">Streptomyces gardneri</name>
    <dbReference type="NCBI Taxonomy" id="66892"/>
    <lineage>
        <taxon>Bacteria</taxon>
        <taxon>Bacillati</taxon>
        <taxon>Actinomycetota</taxon>
        <taxon>Actinomycetes</taxon>
        <taxon>Kitasatosporales</taxon>
        <taxon>Streptomycetaceae</taxon>
        <taxon>Streptomyces</taxon>
    </lineage>
</organism>